<keyword evidence="1" id="KW-0378">Hydrolase</keyword>
<dbReference type="EMBL" id="JAOB01000006">
    <property type="protein sequence ID" value="EUA76432.1"/>
    <property type="molecule type" value="Genomic_DNA"/>
</dbReference>
<dbReference type="Pfam" id="PF01966">
    <property type="entry name" value="HD"/>
    <property type="match status" value="1"/>
</dbReference>
<feature type="domain" description="HD" evidence="3">
    <location>
        <begin position="1"/>
        <end position="86"/>
    </location>
</feature>
<feature type="region of interest" description="Disordered" evidence="2">
    <location>
        <begin position="61"/>
        <end position="86"/>
    </location>
</feature>
<dbReference type="PANTHER" id="PTHR47320">
    <property type="entry name" value="BIFUNCTIONAL URIDYLYLTRANSFERASE/URIDYLYL-REMOVING ENZYME"/>
    <property type="match status" value="1"/>
</dbReference>
<sequence length="86" mass="9408">MLGALLHDIGKGRSTDHSVIGAELATAIGTRLGMWQADVAMLAKLVRHHLLLVKTATRRDLNDPRPPRLSQTRSGETRCCSTCCTR</sequence>
<dbReference type="PROSITE" id="PS51831">
    <property type="entry name" value="HD"/>
    <property type="match status" value="1"/>
</dbReference>
<dbReference type="InterPro" id="IPR010043">
    <property type="entry name" value="UTase/UR"/>
</dbReference>
<organism evidence="4">
    <name type="scientific">Mycobacterium xenopi 4042</name>
    <dbReference type="NCBI Taxonomy" id="1299334"/>
    <lineage>
        <taxon>Bacteria</taxon>
        <taxon>Bacillati</taxon>
        <taxon>Actinomycetota</taxon>
        <taxon>Actinomycetes</taxon>
        <taxon>Mycobacteriales</taxon>
        <taxon>Mycobacteriaceae</taxon>
        <taxon>Mycobacterium</taxon>
    </lineage>
</organism>
<evidence type="ECO:0000256" key="1">
    <source>
        <dbReference type="ARBA" id="ARBA00022801"/>
    </source>
</evidence>
<dbReference type="GO" id="GO:0008773">
    <property type="term" value="F:[protein-PII] uridylyltransferase activity"/>
    <property type="evidence" value="ECO:0007669"/>
    <property type="project" value="InterPro"/>
</dbReference>
<dbReference type="GO" id="GO:0016787">
    <property type="term" value="F:hydrolase activity"/>
    <property type="evidence" value="ECO:0007669"/>
    <property type="project" value="UniProtKB-KW"/>
</dbReference>
<reference evidence="4" key="1">
    <citation type="submission" date="2014-01" db="EMBL/GenBank/DDBJ databases">
        <authorList>
            <person name="Brown-Elliot B."/>
            <person name="Wallace R."/>
            <person name="Lenaerts A."/>
            <person name="Ordway D."/>
            <person name="DeGroote M.A."/>
            <person name="Parker T."/>
            <person name="Sizemore C."/>
            <person name="Tallon L.J."/>
            <person name="Sadzewicz L.K."/>
            <person name="Sengamalay N."/>
            <person name="Fraser C.M."/>
            <person name="Hine E."/>
            <person name="Shefchek K.A."/>
            <person name="Das S.P."/>
            <person name="Tettelin H."/>
        </authorList>
    </citation>
    <scope>NUCLEOTIDE SEQUENCE [LARGE SCALE GENOMIC DNA]</scope>
    <source>
        <strain evidence="4">4042</strain>
    </source>
</reference>
<proteinExistence type="predicted"/>
<dbReference type="Gene3D" id="1.10.3210.10">
    <property type="entry name" value="Hypothetical protein af1432"/>
    <property type="match status" value="1"/>
</dbReference>
<comment type="caution">
    <text evidence="4">The sequence shown here is derived from an EMBL/GenBank/DDBJ whole genome shotgun (WGS) entry which is preliminary data.</text>
</comment>
<evidence type="ECO:0000259" key="3">
    <source>
        <dbReference type="PROSITE" id="PS51831"/>
    </source>
</evidence>
<dbReference type="SUPFAM" id="SSF109604">
    <property type="entry name" value="HD-domain/PDEase-like"/>
    <property type="match status" value="1"/>
</dbReference>
<protein>
    <submittedName>
        <fullName evidence="4">HD domain protein</fullName>
    </submittedName>
</protein>
<dbReference type="PANTHER" id="PTHR47320:SF1">
    <property type="entry name" value="BIFUNCTIONAL URIDYLYLTRANSFERASE_URIDYLYL-REMOVING ENZYME"/>
    <property type="match status" value="1"/>
</dbReference>
<evidence type="ECO:0000313" key="4">
    <source>
        <dbReference type="EMBL" id="EUA76432.1"/>
    </source>
</evidence>
<dbReference type="InterPro" id="IPR006674">
    <property type="entry name" value="HD_domain"/>
</dbReference>
<name>X8E695_MYCXE</name>
<dbReference type="AlphaFoldDB" id="X8E695"/>
<evidence type="ECO:0000256" key="2">
    <source>
        <dbReference type="SAM" id="MobiDB-lite"/>
    </source>
</evidence>
<accession>X8E695</accession>
<dbReference type="PATRIC" id="fig|1299334.3.peg.304"/>
<gene>
    <name evidence="4" type="ORF">I553_7275</name>
</gene>